<evidence type="ECO:0000256" key="4">
    <source>
        <dbReference type="ARBA" id="ARBA00022771"/>
    </source>
</evidence>
<evidence type="ECO:0000256" key="10">
    <source>
        <dbReference type="SAM" id="MobiDB-lite"/>
    </source>
</evidence>
<dbReference type="FunFam" id="3.30.160.60:FF:000495">
    <property type="entry name" value="zinc finger protein 668"/>
    <property type="match status" value="1"/>
</dbReference>
<reference evidence="12 13" key="1">
    <citation type="submission" date="2019-09" db="EMBL/GenBank/DDBJ databases">
        <title>Bird 10,000 Genomes (B10K) Project - Family phase.</title>
        <authorList>
            <person name="Zhang G."/>
        </authorList>
    </citation>
    <scope>NUCLEOTIDE SEQUENCE [LARGE SCALE GENOMIC DNA]</scope>
    <source>
        <strain evidence="12">B10K-DU-003-06</strain>
    </source>
</reference>
<dbReference type="SUPFAM" id="SSF57667">
    <property type="entry name" value="beta-beta-alpha zinc fingers"/>
    <property type="match status" value="1"/>
</dbReference>
<dbReference type="InterPro" id="IPR013087">
    <property type="entry name" value="Znf_C2H2_type"/>
</dbReference>
<feature type="region of interest" description="Disordered" evidence="10">
    <location>
        <begin position="42"/>
        <end position="68"/>
    </location>
</feature>
<dbReference type="GO" id="GO:0005634">
    <property type="term" value="C:nucleus"/>
    <property type="evidence" value="ECO:0007669"/>
    <property type="project" value="UniProtKB-SubCell"/>
</dbReference>
<keyword evidence="4 9" id="KW-0863">Zinc-finger</keyword>
<feature type="domain" description="C2H2-type" evidence="11">
    <location>
        <begin position="27"/>
        <end position="54"/>
    </location>
</feature>
<dbReference type="PROSITE" id="PS00028">
    <property type="entry name" value="ZINC_FINGER_C2H2_1"/>
    <property type="match status" value="2"/>
</dbReference>
<dbReference type="EMBL" id="VYZD01001999">
    <property type="protein sequence ID" value="NWR94870.1"/>
    <property type="molecule type" value="Genomic_DNA"/>
</dbReference>
<gene>
    <name evidence="12" type="primary">Znf787_0</name>
    <name evidence="12" type="ORF">FURFIG_R14938</name>
</gene>
<evidence type="ECO:0000256" key="7">
    <source>
        <dbReference type="ARBA" id="ARBA00023163"/>
    </source>
</evidence>
<protein>
    <submittedName>
        <fullName evidence="12">ZN787 protein</fullName>
    </submittedName>
</protein>
<evidence type="ECO:0000256" key="6">
    <source>
        <dbReference type="ARBA" id="ARBA00023015"/>
    </source>
</evidence>
<dbReference type="PANTHER" id="PTHR23226">
    <property type="entry name" value="ZINC FINGER AND SCAN DOMAIN-CONTAINING"/>
    <property type="match status" value="1"/>
</dbReference>
<keyword evidence="5" id="KW-0862">Zinc</keyword>
<evidence type="ECO:0000256" key="8">
    <source>
        <dbReference type="ARBA" id="ARBA00023242"/>
    </source>
</evidence>
<proteinExistence type="predicted"/>
<evidence type="ECO:0000256" key="1">
    <source>
        <dbReference type="ARBA" id="ARBA00004123"/>
    </source>
</evidence>
<evidence type="ECO:0000313" key="12">
    <source>
        <dbReference type="EMBL" id="NWR94870.1"/>
    </source>
</evidence>
<dbReference type="Pfam" id="PF13912">
    <property type="entry name" value="zf-C2H2_6"/>
    <property type="match status" value="1"/>
</dbReference>
<keyword evidence="7" id="KW-0804">Transcription</keyword>
<dbReference type="Proteomes" id="UP000529852">
    <property type="component" value="Unassembled WGS sequence"/>
</dbReference>
<evidence type="ECO:0000256" key="2">
    <source>
        <dbReference type="ARBA" id="ARBA00022723"/>
    </source>
</evidence>
<evidence type="ECO:0000313" key="13">
    <source>
        <dbReference type="Proteomes" id="UP000529852"/>
    </source>
</evidence>
<feature type="non-terminal residue" evidence="12">
    <location>
        <position position="1"/>
    </location>
</feature>
<evidence type="ECO:0000256" key="5">
    <source>
        <dbReference type="ARBA" id="ARBA00022833"/>
    </source>
</evidence>
<evidence type="ECO:0000256" key="3">
    <source>
        <dbReference type="ARBA" id="ARBA00022737"/>
    </source>
</evidence>
<feature type="domain" description="C2H2-type" evidence="11">
    <location>
        <begin position="1"/>
        <end position="26"/>
    </location>
</feature>
<dbReference type="SMART" id="SM00355">
    <property type="entry name" value="ZnF_C2H2"/>
    <property type="match status" value="2"/>
</dbReference>
<evidence type="ECO:0000259" key="11">
    <source>
        <dbReference type="PROSITE" id="PS50157"/>
    </source>
</evidence>
<sequence>CGECGKRLASAPALVAHGRIHTGERPYTCPDCGKGFMATKSLGKHRKCHLEGRQGGQGEKPSPDPGAK</sequence>
<organism evidence="12 13">
    <name type="scientific">Furnarius figulus</name>
    <dbReference type="NCBI Taxonomy" id="463165"/>
    <lineage>
        <taxon>Eukaryota</taxon>
        <taxon>Metazoa</taxon>
        <taxon>Chordata</taxon>
        <taxon>Craniata</taxon>
        <taxon>Vertebrata</taxon>
        <taxon>Euteleostomi</taxon>
        <taxon>Archelosauria</taxon>
        <taxon>Archosauria</taxon>
        <taxon>Dinosauria</taxon>
        <taxon>Saurischia</taxon>
        <taxon>Theropoda</taxon>
        <taxon>Coelurosauria</taxon>
        <taxon>Aves</taxon>
        <taxon>Neognathae</taxon>
        <taxon>Neoaves</taxon>
        <taxon>Telluraves</taxon>
        <taxon>Australaves</taxon>
        <taxon>Passeriformes</taxon>
        <taxon>Furnariidae</taxon>
        <taxon>Furnarius</taxon>
    </lineage>
</organism>
<dbReference type="GO" id="GO:0000978">
    <property type="term" value="F:RNA polymerase II cis-regulatory region sequence-specific DNA binding"/>
    <property type="evidence" value="ECO:0007669"/>
    <property type="project" value="TreeGrafter"/>
</dbReference>
<evidence type="ECO:0000256" key="9">
    <source>
        <dbReference type="PROSITE-ProRule" id="PRU00042"/>
    </source>
</evidence>
<keyword evidence="2" id="KW-0479">Metal-binding</keyword>
<name>A0A7K5BGG1_9FURN</name>
<dbReference type="PANTHER" id="PTHR23226:SF416">
    <property type="entry name" value="FI01424P"/>
    <property type="match status" value="1"/>
</dbReference>
<accession>A0A7K5BGG1</accession>
<dbReference type="PROSITE" id="PS50157">
    <property type="entry name" value="ZINC_FINGER_C2H2_2"/>
    <property type="match status" value="2"/>
</dbReference>
<comment type="caution">
    <text evidence="12">The sequence shown here is derived from an EMBL/GenBank/DDBJ whole genome shotgun (WGS) entry which is preliminary data.</text>
</comment>
<keyword evidence="8" id="KW-0539">Nucleus</keyword>
<dbReference type="GO" id="GO:0008270">
    <property type="term" value="F:zinc ion binding"/>
    <property type="evidence" value="ECO:0007669"/>
    <property type="project" value="UniProtKB-KW"/>
</dbReference>
<dbReference type="InterPro" id="IPR036236">
    <property type="entry name" value="Znf_C2H2_sf"/>
</dbReference>
<dbReference type="GO" id="GO:0000981">
    <property type="term" value="F:DNA-binding transcription factor activity, RNA polymerase II-specific"/>
    <property type="evidence" value="ECO:0007669"/>
    <property type="project" value="TreeGrafter"/>
</dbReference>
<feature type="non-terminal residue" evidence="12">
    <location>
        <position position="68"/>
    </location>
</feature>
<keyword evidence="13" id="KW-1185">Reference proteome</keyword>
<dbReference type="AlphaFoldDB" id="A0A7K5BGG1"/>
<keyword evidence="3" id="KW-0677">Repeat</keyword>
<comment type="subcellular location">
    <subcellularLocation>
        <location evidence="1">Nucleus</location>
    </subcellularLocation>
</comment>
<dbReference type="Gene3D" id="3.30.160.60">
    <property type="entry name" value="Classic Zinc Finger"/>
    <property type="match status" value="2"/>
</dbReference>
<keyword evidence="6" id="KW-0805">Transcription regulation</keyword>